<organism evidence="4 5">
    <name type="scientific">Candidatus Borkfalkia faecigallinarum</name>
    <dbReference type="NCBI Taxonomy" id="2838509"/>
    <lineage>
        <taxon>Bacteria</taxon>
        <taxon>Bacillati</taxon>
        <taxon>Bacillota</taxon>
        <taxon>Clostridia</taxon>
        <taxon>Christensenellales</taxon>
        <taxon>Christensenellaceae</taxon>
        <taxon>Candidatus Borkfalkia</taxon>
    </lineage>
</organism>
<dbReference type="GO" id="GO:0005524">
    <property type="term" value="F:ATP binding"/>
    <property type="evidence" value="ECO:0007669"/>
    <property type="project" value="UniProtKB-KW"/>
</dbReference>
<dbReference type="GO" id="GO:0005886">
    <property type="term" value="C:plasma membrane"/>
    <property type="evidence" value="ECO:0007669"/>
    <property type="project" value="TreeGrafter"/>
</dbReference>
<dbReference type="InterPro" id="IPR003593">
    <property type="entry name" value="AAA+_ATPase"/>
</dbReference>
<dbReference type="InterPro" id="IPR003439">
    <property type="entry name" value="ABC_transporter-like_ATP-bd"/>
</dbReference>
<proteinExistence type="predicted"/>
<dbReference type="Gene3D" id="3.40.50.300">
    <property type="entry name" value="P-loop containing nucleotide triphosphate hydrolases"/>
    <property type="match status" value="1"/>
</dbReference>
<dbReference type="InterPro" id="IPR017871">
    <property type="entry name" value="ABC_transporter-like_CS"/>
</dbReference>
<dbReference type="Pfam" id="PF00005">
    <property type="entry name" value="ABC_tran"/>
    <property type="match status" value="1"/>
</dbReference>
<dbReference type="GO" id="GO:0016887">
    <property type="term" value="F:ATP hydrolysis activity"/>
    <property type="evidence" value="ECO:0007669"/>
    <property type="project" value="InterPro"/>
</dbReference>
<dbReference type="Proteomes" id="UP000824249">
    <property type="component" value="Unassembled WGS sequence"/>
</dbReference>
<comment type="caution">
    <text evidence="4">The sequence shown here is derived from an EMBL/GenBank/DDBJ whole genome shotgun (WGS) entry which is preliminary data.</text>
</comment>
<gene>
    <name evidence="4" type="ORF">H9737_00035</name>
</gene>
<dbReference type="SUPFAM" id="SSF52540">
    <property type="entry name" value="P-loop containing nucleoside triphosphate hydrolases"/>
    <property type="match status" value="1"/>
</dbReference>
<evidence type="ECO:0000259" key="3">
    <source>
        <dbReference type="PROSITE" id="PS50893"/>
    </source>
</evidence>
<dbReference type="PROSITE" id="PS50893">
    <property type="entry name" value="ABC_TRANSPORTER_2"/>
    <property type="match status" value="1"/>
</dbReference>
<evidence type="ECO:0000313" key="4">
    <source>
        <dbReference type="EMBL" id="HIX46064.1"/>
    </source>
</evidence>
<evidence type="ECO:0000256" key="2">
    <source>
        <dbReference type="ARBA" id="ARBA00022840"/>
    </source>
</evidence>
<reference evidence="4" key="2">
    <citation type="submission" date="2021-04" db="EMBL/GenBank/DDBJ databases">
        <authorList>
            <person name="Gilroy R."/>
        </authorList>
    </citation>
    <scope>NUCLEOTIDE SEQUENCE</scope>
    <source>
        <strain evidence="4">26628</strain>
    </source>
</reference>
<dbReference type="AlphaFoldDB" id="A0A9D1VS94"/>
<dbReference type="PROSITE" id="PS00211">
    <property type="entry name" value="ABC_TRANSPORTER_1"/>
    <property type="match status" value="1"/>
</dbReference>
<dbReference type="PANTHER" id="PTHR24220:SF692">
    <property type="entry name" value="ABC TRANSPORTER DOMAIN-CONTAINING PROTEIN"/>
    <property type="match status" value="1"/>
</dbReference>
<dbReference type="InterPro" id="IPR027417">
    <property type="entry name" value="P-loop_NTPase"/>
</dbReference>
<dbReference type="SMART" id="SM00382">
    <property type="entry name" value="AAA"/>
    <property type="match status" value="1"/>
</dbReference>
<protein>
    <submittedName>
        <fullName evidence="4">ATP-binding cassette domain-containing protein</fullName>
    </submittedName>
</protein>
<evidence type="ECO:0000256" key="1">
    <source>
        <dbReference type="ARBA" id="ARBA00022741"/>
    </source>
</evidence>
<keyword evidence="1" id="KW-0547">Nucleotide-binding</keyword>
<reference evidence="4" key="1">
    <citation type="journal article" date="2021" name="PeerJ">
        <title>Extensive microbial diversity within the chicken gut microbiome revealed by metagenomics and culture.</title>
        <authorList>
            <person name="Gilroy R."/>
            <person name="Ravi A."/>
            <person name="Getino M."/>
            <person name="Pursley I."/>
            <person name="Horton D.L."/>
            <person name="Alikhan N.F."/>
            <person name="Baker D."/>
            <person name="Gharbi K."/>
            <person name="Hall N."/>
            <person name="Watson M."/>
            <person name="Adriaenssens E.M."/>
            <person name="Foster-Nyarko E."/>
            <person name="Jarju S."/>
            <person name="Secka A."/>
            <person name="Antonio M."/>
            <person name="Oren A."/>
            <person name="Chaudhuri R.R."/>
            <person name="La Ragione R."/>
            <person name="Hildebrand F."/>
            <person name="Pallen M.J."/>
        </authorList>
    </citation>
    <scope>NUCLEOTIDE SEQUENCE</scope>
    <source>
        <strain evidence="4">26628</strain>
    </source>
</reference>
<dbReference type="GO" id="GO:0022857">
    <property type="term" value="F:transmembrane transporter activity"/>
    <property type="evidence" value="ECO:0007669"/>
    <property type="project" value="TreeGrafter"/>
</dbReference>
<evidence type="ECO:0000313" key="5">
    <source>
        <dbReference type="Proteomes" id="UP000824249"/>
    </source>
</evidence>
<accession>A0A9D1VS94</accession>
<dbReference type="PANTHER" id="PTHR24220">
    <property type="entry name" value="IMPORT ATP-BINDING PROTEIN"/>
    <property type="match status" value="1"/>
</dbReference>
<dbReference type="EMBL" id="DXFD01000002">
    <property type="protein sequence ID" value="HIX46064.1"/>
    <property type="molecule type" value="Genomic_DNA"/>
</dbReference>
<feature type="domain" description="ABC transporter" evidence="3">
    <location>
        <begin position="2"/>
        <end position="249"/>
    </location>
</feature>
<name>A0A9D1VS94_9FIRM</name>
<sequence>MLELIDIRKSFNKGTPDEAVLFDGFHFSVEEGEFVSIVGSNGSGKTTLLNLVAGSMQPDAGRILLRGQDITAQKEFVRARRIGRVFQDPALGAAGHMTIAENLAIAENKGKPFGLSAGLSKARVAAYRDLLHPLGLGLEDRMNVPVGALSGGQRQVLTLVIATLTPVDVLLLDEHTAALDPKTAEQTMVLTDRIVREKKLTTLMVTHNLRFAEQYGTRLCMFDKGRVVLDAAGEAKRAQKVDDLLAMFNAISIECGN</sequence>
<dbReference type="InterPro" id="IPR015854">
    <property type="entry name" value="ABC_transpr_LolD-like"/>
</dbReference>
<keyword evidence="2 4" id="KW-0067">ATP-binding</keyword>